<feature type="compositionally biased region" description="Low complexity" evidence="11">
    <location>
        <begin position="30"/>
        <end position="46"/>
    </location>
</feature>
<protein>
    <recommendedName>
        <fullName evidence="8">N-alpha-acetyltransferase 60</fullName>
        <ecNumber evidence="7">2.3.1.259</ecNumber>
        <ecNumber evidence="1">2.3.1.48</ecNumber>
    </recommendedName>
</protein>
<dbReference type="EMBL" id="BRXY01000240">
    <property type="protein sequence ID" value="GMH80046.1"/>
    <property type="molecule type" value="Genomic_DNA"/>
</dbReference>
<comment type="caution">
    <text evidence="13">The sequence shown here is derived from an EMBL/GenBank/DDBJ whole genome shotgun (WGS) entry which is preliminary data.</text>
</comment>
<dbReference type="EC" id="2.3.1.259" evidence="7"/>
<dbReference type="Pfam" id="PF00583">
    <property type="entry name" value="Acetyltransf_1"/>
    <property type="match status" value="1"/>
</dbReference>
<dbReference type="GO" id="GO:0004402">
    <property type="term" value="F:histone acetyltransferase activity"/>
    <property type="evidence" value="ECO:0007669"/>
    <property type="project" value="TreeGrafter"/>
</dbReference>
<dbReference type="PANTHER" id="PTHR14744:SF15">
    <property type="entry name" value="N-ALPHA-ACETYLTRANSFERASE 60"/>
    <property type="match status" value="1"/>
</dbReference>
<dbReference type="CDD" id="cd04301">
    <property type="entry name" value="NAT_SF"/>
    <property type="match status" value="1"/>
</dbReference>
<dbReference type="PANTHER" id="PTHR14744">
    <property type="entry name" value="N-ALPHA-ACETYLTRANSFERASE 60"/>
    <property type="match status" value="1"/>
</dbReference>
<reference evidence="14" key="1">
    <citation type="journal article" date="2023" name="Commun. Biol.">
        <title>Genome analysis of Parmales, the sister group of diatoms, reveals the evolutionary specialization of diatoms from phago-mixotrophs to photoautotrophs.</title>
        <authorList>
            <person name="Ban H."/>
            <person name="Sato S."/>
            <person name="Yoshikawa S."/>
            <person name="Yamada K."/>
            <person name="Nakamura Y."/>
            <person name="Ichinomiya M."/>
            <person name="Sato N."/>
            <person name="Blanc-Mathieu R."/>
            <person name="Endo H."/>
            <person name="Kuwata A."/>
            <person name="Ogata H."/>
        </authorList>
    </citation>
    <scope>NUCLEOTIDE SEQUENCE [LARGE SCALE GENOMIC DNA]</scope>
    <source>
        <strain evidence="14">NIES 3701</strain>
    </source>
</reference>
<keyword evidence="2" id="KW-0808">Transferase</keyword>
<evidence type="ECO:0000256" key="2">
    <source>
        <dbReference type="ARBA" id="ARBA00022679"/>
    </source>
</evidence>
<dbReference type="AlphaFoldDB" id="A0A9W7AW14"/>
<dbReference type="PROSITE" id="PS51186">
    <property type="entry name" value="GNAT"/>
    <property type="match status" value="1"/>
</dbReference>
<keyword evidence="3" id="KW-0159">Chromosome partition</keyword>
<dbReference type="EC" id="2.3.1.48" evidence="1"/>
<evidence type="ECO:0000256" key="8">
    <source>
        <dbReference type="ARBA" id="ARBA00026144"/>
    </source>
</evidence>
<organism evidence="13 14">
    <name type="scientific">Triparma strigata</name>
    <dbReference type="NCBI Taxonomy" id="1606541"/>
    <lineage>
        <taxon>Eukaryota</taxon>
        <taxon>Sar</taxon>
        <taxon>Stramenopiles</taxon>
        <taxon>Ochrophyta</taxon>
        <taxon>Bolidophyceae</taxon>
        <taxon>Parmales</taxon>
        <taxon>Triparmaceae</taxon>
        <taxon>Triparma</taxon>
    </lineage>
</organism>
<evidence type="ECO:0000259" key="12">
    <source>
        <dbReference type="PROSITE" id="PS51186"/>
    </source>
</evidence>
<evidence type="ECO:0000256" key="11">
    <source>
        <dbReference type="SAM" id="MobiDB-lite"/>
    </source>
</evidence>
<evidence type="ECO:0000256" key="9">
    <source>
        <dbReference type="ARBA" id="ARBA00048017"/>
    </source>
</evidence>
<keyword evidence="5" id="KW-0012">Acyltransferase</keyword>
<accession>A0A9W7AW14</accession>
<comment type="catalytic activity">
    <reaction evidence="10">
        <text>N-terminal L-methionyl-[transmembrane protein] + acetyl-CoA = N-terminal N(alpha)-acetyl-L-methionyl-[transmembrane protein] + CoA + H(+)</text>
        <dbReference type="Rhea" id="RHEA:50604"/>
        <dbReference type="Rhea" id="RHEA-COMP:12745"/>
        <dbReference type="Rhea" id="RHEA-COMP:12746"/>
        <dbReference type="ChEBI" id="CHEBI:15378"/>
        <dbReference type="ChEBI" id="CHEBI:57287"/>
        <dbReference type="ChEBI" id="CHEBI:57288"/>
        <dbReference type="ChEBI" id="CHEBI:64731"/>
        <dbReference type="ChEBI" id="CHEBI:133414"/>
        <dbReference type="EC" id="2.3.1.259"/>
    </reaction>
</comment>
<keyword evidence="4" id="KW-0156">Chromatin regulator</keyword>
<evidence type="ECO:0000256" key="5">
    <source>
        <dbReference type="ARBA" id="ARBA00023315"/>
    </source>
</evidence>
<dbReference type="InterPro" id="IPR045141">
    <property type="entry name" value="NAA60-like"/>
</dbReference>
<evidence type="ECO:0000256" key="6">
    <source>
        <dbReference type="ARBA" id="ARBA00025774"/>
    </source>
</evidence>
<dbReference type="InterPro" id="IPR016181">
    <property type="entry name" value="Acyl_CoA_acyltransferase"/>
</dbReference>
<feature type="region of interest" description="Disordered" evidence="11">
    <location>
        <begin position="1"/>
        <end position="49"/>
    </location>
</feature>
<dbReference type="SUPFAM" id="SSF55729">
    <property type="entry name" value="Acyl-CoA N-acyltransferases (Nat)"/>
    <property type="match status" value="1"/>
</dbReference>
<dbReference type="InterPro" id="IPR000182">
    <property type="entry name" value="GNAT_dom"/>
</dbReference>
<dbReference type="GO" id="GO:0007059">
    <property type="term" value="P:chromosome segregation"/>
    <property type="evidence" value="ECO:0007669"/>
    <property type="project" value="UniProtKB-KW"/>
</dbReference>
<evidence type="ECO:0000256" key="4">
    <source>
        <dbReference type="ARBA" id="ARBA00022853"/>
    </source>
</evidence>
<evidence type="ECO:0000256" key="1">
    <source>
        <dbReference type="ARBA" id="ARBA00013184"/>
    </source>
</evidence>
<proteinExistence type="inferred from homology"/>
<name>A0A9W7AW14_9STRA</name>
<comment type="similarity">
    <text evidence="6">Belongs to the acetyltransferase family. NAA60 subfamily.</text>
</comment>
<evidence type="ECO:0000256" key="10">
    <source>
        <dbReference type="ARBA" id="ARBA00048848"/>
    </source>
</evidence>
<gene>
    <name evidence="13" type="ORF">TrST_g2835</name>
</gene>
<dbReference type="GO" id="GO:0000139">
    <property type="term" value="C:Golgi membrane"/>
    <property type="evidence" value="ECO:0007669"/>
    <property type="project" value="TreeGrafter"/>
</dbReference>
<dbReference type="GO" id="GO:0120518">
    <property type="term" value="F:protein N-terminal-methionine acetyltransferase activity"/>
    <property type="evidence" value="ECO:0007669"/>
    <property type="project" value="UniProtKB-EC"/>
</dbReference>
<dbReference type="Gene3D" id="3.40.630.30">
    <property type="match status" value="1"/>
</dbReference>
<keyword evidence="14" id="KW-1185">Reference proteome</keyword>
<dbReference type="OrthoDB" id="47374at2759"/>
<sequence length="268" mass="29771">MASFQAPNDVSNADPLVCSEVNPPKTDVLPSGSSASSQPSSQSSSGTETHALHEPLVFRQLELCDRSELQKIHEECFPVRYNAKFFDNAVKNVLGDGRPLFSHVACLPPPPPSTDPPKITGCIISQFQSSIKYAHLNLLSPSTLQSHPLIMYIMTLATTEDYRRTGLASLLLQKLIQNATSNRNCGLVYLHVITYNTSAIKFYEKNGFQRVAQCEGYYLIDGVSYDSYLYCLYINGGEPSESWLDSVESLVDKFADWLDWGVKKAFNV</sequence>
<evidence type="ECO:0000256" key="7">
    <source>
        <dbReference type="ARBA" id="ARBA00026111"/>
    </source>
</evidence>
<feature type="domain" description="N-acetyltransferase" evidence="12">
    <location>
        <begin position="56"/>
        <end position="230"/>
    </location>
</feature>
<evidence type="ECO:0000313" key="13">
    <source>
        <dbReference type="EMBL" id="GMH80046.1"/>
    </source>
</evidence>
<evidence type="ECO:0000256" key="3">
    <source>
        <dbReference type="ARBA" id="ARBA00022829"/>
    </source>
</evidence>
<dbReference type="Proteomes" id="UP001165085">
    <property type="component" value="Unassembled WGS sequence"/>
</dbReference>
<evidence type="ECO:0000313" key="14">
    <source>
        <dbReference type="Proteomes" id="UP001165085"/>
    </source>
</evidence>
<feature type="compositionally biased region" description="Polar residues" evidence="11">
    <location>
        <begin position="1"/>
        <end position="11"/>
    </location>
</feature>
<comment type="catalytic activity">
    <reaction evidence="9">
        <text>L-lysyl-[protein] + acetyl-CoA = N(6)-acetyl-L-lysyl-[protein] + CoA + H(+)</text>
        <dbReference type="Rhea" id="RHEA:45948"/>
        <dbReference type="Rhea" id="RHEA-COMP:9752"/>
        <dbReference type="Rhea" id="RHEA-COMP:10731"/>
        <dbReference type="ChEBI" id="CHEBI:15378"/>
        <dbReference type="ChEBI" id="CHEBI:29969"/>
        <dbReference type="ChEBI" id="CHEBI:57287"/>
        <dbReference type="ChEBI" id="CHEBI:57288"/>
        <dbReference type="ChEBI" id="CHEBI:61930"/>
        <dbReference type="EC" id="2.3.1.48"/>
    </reaction>
</comment>